<protein>
    <recommendedName>
        <fullName evidence="3">PA14 domain-containing protein</fullName>
    </recommendedName>
</protein>
<sequence length="648" mass="68637">MQLLPLFLAVAALAAANQQPAVVTVTNYLPFEQHRCYEYFVLGGNGDVPAEACRPGACCVGVKDVDTNTDNAGNNVGGHKSGGNNDGGNNVGSNNVGGSIIVGITVGPDGHTTTTPCPCSSGAVTKIIAASSQLSIGASSNGITRGPVMETASPSSSISKRPSTSSSVITSFSISGSVTLTLIEVITNNRTFTKEITATSIETLPETSREIKVVTTTVPKVITFNTTSAGQVIIETSTSEVFTIERITNDLVISKTSTLTTPVVVTSTKVITPSDGPFTSLVTTTSEKTLTTPVVVTTAKLVTTSNTTFTSLVTTTSETTLTTPVVVTSTEVITPSDSPFTSLVTTTSEETLTTVFPSLTTTTVTTLTTTSPTLVLFNSTSARRPVIKTSTSEVLTTETITTDVVISTTKTLTTPSIVITPTLTTITTTIVEPIESLIPPPPPEPSTSREIPKSCPTPTCSQGIQYALYTNPFRGDLTPTYKSFSPAYFKKQPPVYSATLQTAIFITDQKTNKGFNPLFSNAAAGYRGFLFACRAGRYRFNSPYSDDITIMWFGDKAYDGYTRENADIVQAYYGDNRPKTISRDLAAGTYYPIRVLWGNTGGASDLSLRIYGPDGEDISGADQKGEHYLTTEACDGTYAPYPPWGQEK</sequence>
<keyword evidence="5" id="KW-1185">Reference proteome</keyword>
<dbReference type="EMBL" id="LUKN01001464">
    <property type="protein sequence ID" value="OAR00906.1"/>
    <property type="molecule type" value="Genomic_DNA"/>
</dbReference>
<evidence type="ECO:0000256" key="1">
    <source>
        <dbReference type="SAM" id="MobiDB-lite"/>
    </source>
</evidence>
<dbReference type="AlphaFoldDB" id="A0A179IE38"/>
<accession>A0A179IE38</accession>
<dbReference type="InterPro" id="IPR018871">
    <property type="entry name" value="GLEYA_adhesin_domain"/>
</dbReference>
<organism evidence="4 5">
    <name type="scientific">Cordyceps confragosa</name>
    <name type="common">Lecanicillium lecanii</name>
    <dbReference type="NCBI Taxonomy" id="2714763"/>
    <lineage>
        <taxon>Eukaryota</taxon>
        <taxon>Fungi</taxon>
        <taxon>Dikarya</taxon>
        <taxon>Ascomycota</taxon>
        <taxon>Pezizomycotina</taxon>
        <taxon>Sordariomycetes</taxon>
        <taxon>Hypocreomycetidae</taxon>
        <taxon>Hypocreales</taxon>
        <taxon>Cordycipitaceae</taxon>
        <taxon>Akanthomyces</taxon>
    </lineage>
</organism>
<dbReference type="Pfam" id="PF10528">
    <property type="entry name" value="GLEYA"/>
    <property type="match status" value="1"/>
</dbReference>
<dbReference type="InterPro" id="IPR037524">
    <property type="entry name" value="PA14/GLEYA"/>
</dbReference>
<evidence type="ECO:0000313" key="5">
    <source>
        <dbReference type="Proteomes" id="UP000243081"/>
    </source>
</evidence>
<proteinExistence type="predicted"/>
<feature type="domain" description="PA14" evidence="3">
    <location>
        <begin position="474"/>
        <end position="624"/>
    </location>
</feature>
<dbReference type="OrthoDB" id="4388755at2759"/>
<evidence type="ECO:0000256" key="2">
    <source>
        <dbReference type="SAM" id="SignalP"/>
    </source>
</evidence>
<feature type="region of interest" description="Disordered" evidence="1">
    <location>
        <begin position="141"/>
        <end position="162"/>
    </location>
</feature>
<feature type="compositionally biased region" description="Low complexity" evidence="1">
    <location>
        <begin position="153"/>
        <end position="162"/>
    </location>
</feature>
<feature type="chain" id="PRO_5008104332" description="PA14 domain-containing protein" evidence="2">
    <location>
        <begin position="17"/>
        <end position="648"/>
    </location>
</feature>
<evidence type="ECO:0000313" key="4">
    <source>
        <dbReference type="EMBL" id="OAR00906.1"/>
    </source>
</evidence>
<feature type="region of interest" description="Disordered" evidence="1">
    <location>
        <begin position="435"/>
        <end position="455"/>
    </location>
</feature>
<dbReference type="Proteomes" id="UP000243081">
    <property type="component" value="Unassembled WGS sequence"/>
</dbReference>
<dbReference type="PROSITE" id="PS51820">
    <property type="entry name" value="PA14"/>
    <property type="match status" value="1"/>
</dbReference>
<gene>
    <name evidence="4" type="ORF">LLEC1_07299</name>
</gene>
<feature type="signal peptide" evidence="2">
    <location>
        <begin position="1"/>
        <end position="16"/>
    </location>
</feature>
<comment type="caution">
    <text evidence="4">The sequence shown here is derived from an EMBL/GenBank/DDBJ whole genome shotgun (WGS) entry which is preliminary data.</text>
</comment>
<keyword evidence="2" id="KW-0732">Signal</keyword>
<reference evidence="4 5" key="1">
    <citation type="submission" date="2016-03" db="EMBL/GenBank/DDBJ databases">
        <title>Fine-scale spatial genetic structure of a fungal parasite of coffee scale insects.</title>
        <authorList>
            <person name="Jackson D."/>
            <person name="Zemenick K.A."/>
            <person name="Malloure B."/>
            <person name="Quandt C.A."/>
            <person name="James T.Y."/>
        </authorList>
    </citation>
    <scope>NUCLEOTIDE SEQUENCE [LARGE SCALE GENOMIC DNA]</scope>
    <source>
        <strain evidence="4 5">UM487</strain>
    </source>
</reference>
<dbReference type="Gene3D" id="2.60.120.1560">
    <property type="match status" value="1"/>
</dbReference>
<evidence type="ECO:0000259" key="3">
    <source>
        <dbReference type="PROSITE" id="PS51820"/>
    </source>
</evidence>
<name>A0A179IE38_CORDF</name>
<dbReference type="OMA" id="TIMWFGD"/>